<keyword evidence="1" id="KW-0472">Membrane</keyword>
<evidence type="ECO:0000313" key="3">
    <source>
        <dbReference type="Proteomes" id="UP000184510"/>
    </source>
</evidence>
<gene>
    <name evidence="2" type="ORF">SAMN02745181_3408</name>
</gene>
<name>A0A1M6QI87_9BACT</name>
<dbReference type="EMBL" id="FQYR01000006">
    <property type="protein sequence ID" value="SHK19951.1"/>
    <property type="molecule type" value="Genomic_DNA"/>
</dbReference>
<dbReference type="AlphaFoldDB" id="A0A1M6QI87"/>
<dbReference type="STRING" id="1123071.SAMN02745181_3408"/>
<evidence type="ECO:0000313" key="2">
    <source>
        <dbReference type="EMBL" id="SHK19951.1"/>
    </source>
</evidence>
<keyword evidence="1" id="KW-0812">Transmembrane</keyword>
<evidence type="ECO:0000256" key="1">
    <source>
        <dbReference type="SAM" id="Phobius"/>
    </source>
</evidence>
<feature type="transmembrane region" description="Helical" evidence="1">
    <location>
        <begin position="95"/>
        <end position="120"/>
    </location>
</feature>
<organism evidence="2 3">
    <name type="scientific">Rubritalea squalenifaciens DSM 18772</name>
    <dbReference type="NCBI Taxonomy" id="1123071"/>
    <lineage>
        <taxon>Bacteria</taxon>
        <taxon>Pseudomonadati</taxon>
        <taxon>Verrucomicrobiota</taxon>
        <taxon>Verrucomicrobiia</taxon>
        <taxon>Verrucomicrobiales</taxon>
        <taxon>Rubritaleaceae</taxon>
        <taxon>Rubritalea</taxon>
    </lineage>
</organism>
<dbReference type="RefSeq" id="WP_143184965.1">
    <property type="nucleotide sequence ID" value="NZ_FQYR01000006.1"/>
</dbReference>
<feature type="transmembrane region" description="Helical" evidence="1">
    <location>
        <begin position="20"/>
        <end position="37"/>
    </location>
</feature>
<protein>
    <submittedName>
        <fullName evidence="2">Uncharacterized protein</fullName>
    </submittedName>
</protein>
<dbReference type="Proteomes" id="UP000184510">
    <property type="component" value="Unassembled WGS sequence"/>
</dbReference>
<feature type="transmembrane region" description="Helical" evidence="1">
    <location>
        <begin position="49"/>
        <end position="74"/>
    </location>
</feature>
<accession>A0A1M6QI87</accession>
<proteinExistence type="predicted"/>
<dbReference type="InParanoid" id="A0A1M6QI87"/>
<keyword evidence="1" id="KW-1133">Transmembrane helix</keyword>
<keyword evidence="3" id="KW-1185">Reference proteome</keyword>
<reference evidence="2 3" key="1">
    <citation type="submission" date="2016-11" db="EMBL/GenBank/DDBJ databases">
        <authorList>
            <person name="Jaros S."/>
            <person name="Januszkiewicz K."/>
            <person name="Wedrychowicz H."/>
        </authorList>
    </citation>
    <scope>NUCLEOTIDE SEQUENCE [LARGE SCALE GENOMIC DNA]</scope>
    <source>
        <strain evidence="2 3">DSM 18772</strain>
    </source>
</reference>
<sequence length="122" mass="14261">MQAATQKTKTIRYWERRRILWNTLLVPPSLLAYKVTIDLKSYYGTQSTFGWPMVLWLFFVYAIAANICYTFAYVAEFWVLETKWEHFYHIRGRKILFVLGTLLGMALAFAGGIAIAHVQYPI</sequence>